<reference evidence="2 3" key="1">
    <citation type="submission" date="2014-07" db="EMBL/GenBank/DDBJ databases">
        <authorList>
            <person name="McCorrison J."/>
            <person name="Sanka R."/>
            <person name="Torralba M."/>
            <person name="Gillis M."/>
            <person name="Haft D.H."/>
            <person name="Methe B."/>
            <person name="Sutton G."/>
            <person name="Nelson K.E."/>
        </authorList>
    </citation>
    <scope>NUCLEOTIDE SEQUENCE [LARGE SCALE GENOMIC DNA]</scope>
    <source>
        <strain evidence="2 3">DNF00450</strain>
    </source>
</reference>
<dbReference type="Proteomes" id="UP000029548">
    <property type="component" value="Unassembled WGS sequence"/>
</dbReference>
<proteinExistence type="predicted"/>
<protein>
    <submittedName>
        <fullName evidence="2">Uncharacterized protein</fullName>
    </submittedName>
</protein>
<keyword evidence="1" id="KW-0472">Membrane</keyword>
<keyword evidence="1" id="KW-1133">Transmembrane helix</keyword>
<organism evidence="2 3">
    <name type="scientific">Corynebacterium freneyi DNF00450</name>
    <dbReference type="NCBI Taxonomy" id="1287475"/>
    <lineage>
        <taxon>Bacteria</taxon>
        <taxon>Bacillati</taxon>
        <taxon>Actinomycetota</taxon>
        <taxon>Actinomycetes</taxon>
        <taxon>Mycobacteriales</taxon>
        <taxon>Corynebacteriaceae</taxon>
        <taxon>Corynebacterium</taxon>
    </lineage>
</organism>
<accession>A0A095YAE3</accession>
<dbReference type="EMBL" id="JRNE01000004">
    <property type="protein sequence ID" value="KGF19183.1"/>
    <property type="molecule type" value="Genomic_DNA"/>
</dbReference>
<dbReference type="AlphaFoldDB" id="A0A095YAE3"/>
<evidence type="ECO:0000313" key="2">
    <source>
        <dbReference type="EMBL" id="KGF19183.1"/>
    </source>
</evidence>
<keyword evidence="1" id="KW-0812">Transmembrane</keyword>
<feature type="transmembrane region" description="Helical" evidence="1">
    <location>
        <begin position="80"/>
        <end position="101"/>
    </location>
</feature>
<feature type="transmembrane region" description="Helical" evidence="1">
    <location>
        <begin position="7"/>
        <end position="27"/>
    </location>
</feature>
<gene>
    <name evidence="2" type="ORF">HMPREF1650_00235</name>
</gene>
<evidence type="ECO:0000313" key="3">
    <source>
        <dbReference type="Proteomes" id="UP000029548"/>
    </source>
</evidence>
<comment type="caution">
    <text evidence="2">The sequence shown here is derived from an EMBL/GenBank/DDBJ whole genome shotgun (WGS) entry which is preliminary data.</text>
</comment>
<sequence>MARDIGIFVIIRVLPLLVPLIILLPIYPAFFEHVPFLLCGGDGGEVHTVRDVTHPEPGETAVDFHYYCLSDAGELTVVRWYRVFAAFLVVGVAIAALVQVVDSVRRAVTQAR</sequence>
<evidence type="ECO:0000256" key="1">
    <source>
        <dbReference type="SAM" id="Phobius"/>
    </source>
</evidence>
<name>A0A095YAE3_9CORY</name>
<dbReference type="RefSeq" id="WP_035119525.1">
    <property type="nucleotide sequence ID" value="NZ_JRNE01000004.1"/>
</dbReference>